<name>A0A1I8FB27_9PLAT</name>
<dbReference type="Proteomes" id="UP000095280">
    <property type="component" value="Unplaced"/>
</dbReference>
<protein>
    <submittedName>
        <fullName evidence="3">Kinesin motor domain-containing protein</fullName>
    </submittedName>
</protein>
<reference evidence="3" key="1">
    <citation type="submission" date="2016-11" db="UniProtKB">
        <authorList>
            <consortium name="WormBaseParasite"/>
        </authorList>
    </citation>
    <scope>IDENTIFICATION</scope>
</reference>
<dbReference type="WBParaSite" id="maker-unitig_27697-snap-gene-0.2-mRNA-1">
    <property type="protein sequence ID" value="maker-unitig_27697-snap-gene-0.2-mRNA-1"/>
    <property type="gene ID" value="maker-unitig_27697-snap-gene-0.2"/>
</dbReference>
<accession>A0A1I8FB27</accession>
<feature type="region of interest" description="Disordered" evidence="1">
    <location>
        <begin position="61"/>
        <end position="88"/>
    </location>
</feature>
<evidence type="ECO:0000256" key="1">
    <source>
        <dbReference type="SAM" id="MobiDB-lite"/>
    </source>
</evidence>
<dbReference type="AlphaFoldDB" id="A0A1I8FB27"/>
<proteinExistence type="predicted"/>
<evidence type="ECO:0000313" key="3">
    <source>
        <dbReference type="WBParaSite" id="maker-unitig_27697-snap-gene-0.2-mRNA-1"/>
    </source>
</evidence>
<keyword evidence="2" id="KW-1185">Reference proteome</keyword>
<sequence>MHVKLASVEGFSFSRAALIANLKEIFTNKATMRDLVLFSACIRPADQLLSLLRCGSRRLVKRQPDSAGPDSDTGSMDDKENISSWRRS</sequence>
<evidence type="ECO:0000313" key="2">
    <source>
        <dbReference type="Proteomes" id="UP000095280"/>
    </source>
</evidence>
<organism evidence="2 3">
    <name type="scientific">Macrostomum lignano</name>
    <dbReference type="NCBI Taxonomy" id="282301"/>
    <lineage>
        <taxon>Eukaryota</taxon>
        <taxon>Metazoa</taxon>
        <taxon>Spiralia</taxon>
        <taxon>Lophotrochozoa</taxon>
        <taxon>Platyhelminthes</taxon>
        <taxon>Rhabditophora</taxon>
        <taxon>Macrostomorpha</taxon>
        <taxon>Macrostomida</taxon>
        <taxon>Macrostomidae</taxon>
        <taxon>Macrostomum</taxon>
    </lineage>
</organism>